<keyword evidence="3" id="KW-1185">Reference proteome</keyword>
<protein>
    <submittedName>
        <fullName evidence="2">cAMP-binding domain of CRP or a regulatory subunit of cAMP-dependent protein kinases</fullName>
    </submittedName>
</protein>
<name>A0A1M7D5A4_9BACT</name>
<dbReference type="GO" id="GO:0016301">
    <property type="term" value="F:kinase activity"/>
    <property type="evidence" value="ECO:0007669"/>
    <property type="project" value="UniProtKB-KW"/>
</dbReference>
<evidence type="ECO:0000313" key="2">
    <source>
        <dbReference type="EMBL" id="SHL74573.1"/>
    </source>
</evidence>
<organism evidence="2 3">
    <name type="scientific">Hymenobacter psychrotolerans DSM 18569</name>
    <dbReference type="NCBI Taxonomy" id="1121959"/>
    <lineage>
        <taxon>Bacteria</taxon>
        <taxon>Pseudomonadati</taxon>
        <taxon>Bacteroidota</taxon>
        <taxon>Cytophagia</taxon>
        <taxon>Cytophagales</taxon>
        <taxon>Hymenobacteraceae</taxon>
        <taxon>Hymenobacter</taxon>
    </lineage>
</organism>
<keyword evidence="2" id="KW-0418">Kinase</keyword>
<dbReference type="Proteomes" id="UP000183947">
    <property type="component" value="Unassembled WGS sequence"/>
</dbReference>
<dbReference type="SMART" id="SM00100">
    <property type="entry name" value="cNMP"/>
    <property type="match status" value="1"/>
</dbReference>
<accession>A0A1M7D5A4</accession>
<dbReference type="PROSITE" id="PS50042">
    <property type="entry name" value="CNMP_BINDING_3"/>
    <property type="match status" value="1"/>
</dbReference>
<gene>
    <name evidence="2" type="ORF">SAMN02746009_03304</name>
</gene>
<proteinExistence type="predicted"/>
<dbReference type="InterPro" id="IPR018490">
    <property type="entry name" value="cNMP-bd_dom_sf"/>
</dbReference>
<dbReference type="RefSeq" id="WP_073287555.1">
    <property type="nucleotide sequence ID" value="NZ_FRAS01000020.1"/>
</dbReference>
<evidence type="ECO:0000259" key="1">
    <source>
        <dbReference type="PROSITE" id="PS50042"/>
    </source>
</evidence>
<keyword evidence="2" id="KW-0808">Transferase</keyword>
<feature type="domain" description="Cyclic nucleotide-binding" evidence="1">
    <location>
        <begin position="10"/>
        <end position="112"/>
    </location>
</feature>
<dbReference type="AlphaFoldDB" id="A0A1M7D5A4"/>
<dbReference type="InterPro" id="IPR014710">
    <property type="entry name" value="RmlC-like_jellyroll"/>
</dbReference>
<dbReference type="EMBL" id="FRAS01000020">
    <property type="protein sequence ID" value="SHL74573.1"/>
    <property type="molecule type" value="Genomic_DNA"/>
</dbReference>
<dbReference type="STRING" id="1121959.SAMN02746009_03304"/>
<dbReference type="CDD" id="cd00038">
    <property type="entry name" value="CAP_ED"/>
    <property type="match status" value="1"/>
</dbReference>
<dbReference type="OrthoDB" id="680421at2"/>
<dbReference type="SUPFAM" id="SSF51206">
    <property type="entry name" value="cAMP-binding domain-like"/>
    <property type="match status" value="1"/>
</dbReference>
<dbReference type="Gene3D" id="2.60.120.10">
    <property type="entry name" value="Jelly Rolls"/>
    <property type="match status" value="1"/>
</dbReference>
<reference evidence="3" key="1">
    <citation type="submission" date="2016-11" db="EMBL/GenBank/DDBJ databases">
        <authorList>
            <person name="Varghese N."/>
            <person name="Submissions S."/>
        </authorList>
    </citation>
    <scope>NUCLEOTIDE SEQUENCE [LARGE SCALE GENOMIC DNA]</scope>
    <source>
        <strain evidence="3">DSM 18569</strain>
    </source>
</reference>
<sequence>MGPFLQVCQAIQPLSEGLREALEQQVLREQLPRHHVLLQAGQVAGRLYFVEAGVVRGYYLHEGREVSSWFMQAGDFMVSILSFFTRQPSHEYVELLADSVVWSLSYAQLQQLYRQFPEFNVVGRVLTEKYYVQSEQRALQLRMLPAAERYELLLRDFPSVFQQVPLKHIASHLGLTPETLSRLRRKPA</sequence>
<evidence type="ECO:0000313" key="3">
    <source>
        <dbReference type="Proteomes" id="UP000183947"/>
    </source>
</evidence>
<dbReference type="Pfam" id="PF00027">
    <property type="entry name" value="cNMP_binding"/>
    <property type="match status" value="1"/>
</dbReference>
<dbReference type="InterPro" id="IPR000595">
    <property type="entry name" value="cNMP-bd_dom"/>
</dbReference>